<feature type="transmembrane region" description="Helical" evidence="6">
    <location>
        <begin position="12"/>
        <end position="31"/>
    </location>
</feature>
<keyword evidence="3 6" id="KW-0812">Transmembrane</keyword>
<dbReference type="PANTHER" id="PTHR38459">
    <property type="entry name" value="PROPHAGE BACTOPRENOL-LINKED GLUCOSE TRANSLOCASE HOMOLOG"/>
    <property type="match status" value="1"/>
</dbReference>
<evidence type="ECO:0000313" key="9">
    <source>
        <dbReference type="Proteomes" id="UP000603904"/>
    </source>
</evidence>
<dbReference type="InterPro" id="IPR007267">
    <property type="entry name" value="GtrA_DPMS_TM"/>
</dbReference>
<comment type="similarity">
    <text evidence="2">Belongs to the GtrA family.</text>
</comment>
<dbReference type="EMBL" id="BOOC01000032">
    <property type="protein sequence ID" value="GIH42750.1"/>
    <property type="molecule type" value="Genomic_DNA"/>
</dbReference>
<dbReference type="InterPro" id="IPR051401">
    <property type="entry name" value="GtrA_CellWall_Glycosyl"/>
</dbReference>
<dbReference type="RefSeq" id="WP_051458582.1">
    <property type="nucleotide sequence ID" value="NZ_BAAAGP010000019.1"/>
</dbReference>
<reference evidence="8 9" key="1">
    <citation type="submission" date="2021-01" db="EMBL/GenBank/DDBJ databases">
        <title>Whole genome shotgun sequence of Microbispora corallina NBRC 16416.</title>
        <authorList>
            <person name="Komaki H."/>
            <person name="Tamura T."/>
        </authorList>
    </citation>
    <scope>NUCLEOTIDE SEQUENCE [LARGE SCALE GENOMIC DNA]</scope>
    <source>
        <strain evidence="8 9">NBRC 16416</strain>
    </source>
</reference>
<evidence type="ECO:0000256" key="5">
    <source>
        <dbReference type="ARBA" id="ARBA00023136"/>
    </source>
</evidence>
<keyword evidence="4 6" id="KW-1133">Transmembrane helix</keyword>
<feature type="transmembrane region" description="Helical" evidence="6">
    <location>
        <begin position="114"/>
        <end position="133"/>
    </location>
</feature>
<sequence>MQILRRAYERFAVLVHELLKFGVVGALAFVVDFGGTNLLRFGVGLGPLTSKVLATVVAATLAYLGNRFWTFRHREQTGLAREYVLFFLLNGVGLLISLLVIGFVSYSLKLHDPLSYNIAQGIGLVLGTLFRFWSYKKWVFLAAPELPPIDDVKAAPGPLSTR</sequence>
<evidence type="ECO:0000256" key="6">
    <source>
        <dbReference type="SAM" id="Phobius"/>
    </source>
</evidence>
<evidence type="ECO:0000313" key="8">
    <source>
        <dbReference type="EMBL" id="GIH42750.1"/>
    </source>
</evidence>
<keyword evidence="5 6" id="KW-0472">Membrane</keyword>
<feature type="transmembrane region" description="Helical" evidence="6">
    <location>
        <begin position="84"/>
        <end position="108"/>
    </location>
</feature>
<name>A0ABQ4G6P9_9ACTN</name>
<protein>
    <recommendedName>
        <fullName evidence="7">GtrA/DPMS transmembrane domain-containing protein</fullName>
    </recommendedName>
</protein>
<evidence type="ECO:0000256" key="2">
    <source>
        <dbReference type="ARBA" id="ARBA00009399"/>
    </source>
</evidence>
<evidence type="ECO:0000259" key="7">
    <source>
        <dbReference type="Pfam" id="PF04138"/>
    </source>
</evidence>
<comment type="subcellular location">
    <subcellularLocation>
        <location evidence="1">Membrane</location>
        <topology evidence="1">Multi-pass membrane protein</topology>
    </subcellularLocation>
</comment>
<keyword evidence="9" id="KW-1185">Reference proteome</keyword>
<feature type="domain" description="GtrA/DPMS transmembrane" evidence="7">
    <location>
        <begin position="20"/>
        <end position="140"/>
    </location>
</feature>
<organism evidence="8 9">
    <name type="scientific">Microbispora corallina</name>
    <dbReference type="NCBI Taxonomy" id="83302"/>
    <lineage>
        <taxon>Bacteria</taxon>
        <taxon>Bacillati</taxon>
        <taxon>Actinomycetota</taxon>
        <taxon>Actinomycetes</taxon>
        <taxon>Streptosporangiales</taxon>
        <taxon>Streptosporangiaceae</taxon>
        <taxon>Microbispora</taxon>
    </lineage>
</organism>
<evidence type="ECO:0000256" key="4">
    <source>
        <dbReference type="ARBA" id="ARBA00022989"/>
    </source>
</evidence>
<evidence type="ECO:0000256" key="1">
    <source>
        <dbReference type="ARBA" id="ARBA00004141"/>
    </source>
</evidence>
<proteinExistence type="inferred from homology"/>
<dbReference type="Pfam" id="PF04138">
    <property type="entry name" value="GtrA_DPMS_TM"/>
    <property type="match status" value="1"/>
</dbReference>
<feature type="transmembrane region" description="Helical" evidence="6">
    <location>
        <begin position="43"/>
        <end position="64"/>
    </location>
</feature>
<dbReference type="Proteomes" id="UP000603904">
    <property type="component" value="Unassembled WGS sequence"/>
</dbReference>
<comment type="caution">
    <text evidence="8">The sequence shown here is derived from an EMBL/GenBank/DDBJ whole genome shotgun (WGS) entry which is preliminary data.</text>
</comment>
<evidence type="ECO:0000256" key="3">
    <source>
        <dbReference type="ARBA" id="ARBA00022692"/>
    </source>
</evidence>
<accession>A0ABQ4G6P9</accession>
<dbReference type="PANTHER" id="PTHR38459:SF1">
    <property type="entry name" value="PROPHAGE BACTOPRENOL-LINKED GLUCOSE TRANSLOCASE HOMOLOG"/>
    <property type="match status" value="1"/>
</dbReference>
<gene>
    <name evidence="8" type="ORF">Mco01_57500</name>
</gene>